<gene>
    <name evidence="2" type="ORF">HUK65_02775</name>
</gene>
<dbReference type="RefSeq" id="WP_179904605.1">
    <property type="nucleotide sequence ID" value="NZ_JACBXS010000004.1"/>
</dbReference>
<protein>
    <submittedName>
        <fullName evidence="2">DUF1127 domain-containing protein</fullName>
    </submittedName>
</protein>
<sequence>MAFISTDHRNRAEGSAVADFFAGLANGFGAYLERRARTDQIRALNRLSDDELSRMGLTRDQIPFHVFRDRFGL</sequence>
<dbReference type="InterPro" id="IPR009506">
    <property type="entry name" value="YjiS-like"/>
</dbReference>
<proteinExistence type="predicted"/>
<evidence type="ECO:0000313" key="2">
    <source>
        <dbReference type="EMBL" id="NYS23901.1"/>
    </source>
</evidence>
<organism evidence="2 3">
    <name type="scientific">Rhabdonatronobacter sediminivivens</name>
    <dbReference type="NCBI Taxonomy" id="2743469"/>
    <lineage>
        <taxon>Bacteria</taxon>
        <taxon>Pseudomonadati</taxon>
        <taxon>Pseudomonadota</taxon>
        <taxon>Alphaproteobacteria</taxon>
        <taxon>Rhodobacterales</taxon>
        <taxon>Paracoccaceae</taxon>
        <taxon>Rhabdonatronobacter</taxon>
    </lineage>
</organism>
<dbReference type="EMBL" id="JACBXS010000004">
    <property type="protein sequence ID" value="NYS23901.1"/>
    <property type="molecule type" value="Genomic_DNA"/>
</dbReference>
<keyword evidence="3" id="KW-1185">Reference proteome</keyword>
<dbReference type="AlphaFoldDB" id="A0A7Z0KXS8"/>
<reference evidence="2 3" key="1">
    <citation type="journal article" date="2000" name="Arch. Microbiol.">
        <title>Rhodobaca bogoriensis gen. nov. and sp. nov., an alkaliphilic purple nonsulfur bacterium from African Rift Valley soda lakes.</title>
        <authorList>
            <person name="Milford A.D."/>
            <person name="Achenbach L.A."/>
            <person name="Jung D.O."/>
            <person name="Madigan M.T."/>
        </authorList>
    </citation>
    <scope>NUCLEOTIDE SEQUENCE [LARGE SCALE GENOMIC DNA]</scope>
    <source>
        <strain evidence="2 3">2376</strain>
    </source>
</reference>
<dbReference type="Proteomes" id="UP000529417">
    <property type="component" value="Unassembled WGS sequence"/>
</dbReference>
<evidence type="ECO:0000259" key="1">
    <source>
        <dbReference type="Pfam" id="PF06568"/>
    </source>
</evidence>
<name>A0A7Z0KXS8_9RHOB</name>
<dbReference type="Pfam" id="PF06568">
    <property type="entry name" value="YjiS-like"/>
    <property type="match status" value="1"/>
</dbReference>
<evidence type="ECO:0000313" key="3">
    <source>
        <dbReference type="Proteomes" id="UP000529417"/>
    </source>
</evidence>
<accession>A0A7Z0KXS8</accession>
<feature type="domain" description="YjiS-like" evidence="1">
    <location>
        <begin position="34"/>
        <end position="62"/>
    </location>
</feature>
<comment type="caution">
    <text evidence="2">The sequence shown here is derived from an EMBL/GenBank/DDBJ whole genome shotgun (WGS) entry which is preliminary data.</text>
</comment>